<keyword evidence="5" id="KW-0998">Cell outer membrane</keyword>
<evidence type="ECO:0000256" key="4">
    <source>
        <dbReference type="ARBA" id="ARBA00023136"/>
    </source>
</evidence>
<evidence type="ECO:0000259" key="6">
    <source>
        <dbReference type="Pfam" id="PF07980"/>
    </source>
</evidence>
<dbReference type="PROSITE" id="PS51257">
    <property type="entry name" value="PROKAR_LIPOPROTEIN"/>
    <property type="match status" value="1"/>
</dbReference>
<sequence>MKNTRLITSLIISGCMAVSCKKDFLQRNPQTEIIAADYFNSPQDLETYLNRLYDSQAGAPTNDINSDNVNSAGTELENLVHGNITQNNISGWDDWDQLRNANFMLDNVYRVKGDDILIRHYTGVARYFRARFYARKIAVYSDVPWYSTAMSNVDQTLYKGRDPRKAVADSVLADLEYAANNVLPADSAKTNGTRVSKYAVLALMSRFCLSEGTFRKYHPELNLQGTASAFLQKAAEASERIMNSGKYSVYTTGKGGEDYRALFVSPTLNGNREIIMWRESSPALGKGNDTHSVLGWTWSLSQSLVYTYLMKDGTPFTSQPDYDKKGFVATFADRDPRLAETVSFPGYSPNNNNIYYVAKPSLGGYDQLKYYPRDPAIRNSWGTNYTALPIYRYAEVLLNYAEAKAELDQLSQADLDKSVNLLRDRVLMPRLNMGTANGTPDPVLKSAYKEVNSANTGVILEIRRERRVELACEGLRQNDVNRWKAGNLLKEAPQGMYVPALGGIDMTGDGVADMAILPNENDSSSIMGLPADVRGRLARFYLVEKGKESNFYLTNGTNGHIAFGSDRTGRGFEEPKYYYRPIPRQQIVLNDNLKQIFGWDK</sequence>
<evidence type="ECO:0000313" key="9">
    <source>
        <dbReference type="Proteomes" id="UP000281028"/>
    </source>
</evidence>
<dbReference type="Gene3D" id="1.25.40.390">
    <property type="match status" value="1"/>
</dbReference>
<dbReference type="SUPFAM" id="SSF48452">
    <property type="entry name" value="TPR-like"/>
    <property type="match status" value="1"/>
</dbReference>
<feature type="domain" description="SusD-like N-terminal" evidence="7">
    <location>
        <begin position="23"/>
        <end position="209"/>
    </location>
</feature>
<comment type="subcellular location">
    <subcellularLocation>
        <location evidence="1">Cell outer membrane</location>
    </subcellularLocation>
</comment>
<evidence type="ECO:0000256" key="3">
    <source>
        <dbReference type="ARBA" id="ARBA00022729"/>
    </source>
</evidence>
<evidence type="ECO:0000313" key="8">
    <source>
        <dbReference type="EMBL" id="NSL90177.1"/>
    </source>
</evidence>
<evidence type="ECO:0000256" key="2">
    <source>
        <dbReference type="ARBA" id="ARBA00006275"/>
    </source>
</evidence>
<gene>
    <name evidence="8" type="ORF">ECE50_025300</name>
</gene>
<dbReference type="InterPro" id="IPR033985">
    <property type="entry name" value="SusD-like_N"/>
</dbReference>
<dbReference type="AlphaFoldDB" id="A0A433WCV5"/>
<proteinExistence type="inferred from homology"/>
<evidence type="ECO:0000259" key="7">
    <source>
        <dbReference type="Pfam" id="PF14322"/>
    </source>
</evidence>
<keyword evidence="3" id="KW-0732">Signal</keyword>
<dbReference type="Pfam" id="PF14322">
    <property type="entry name" value="SusD-like_3"/>
    <property type="match status" value="1"/>
</dbReference>
<dbReference type="Proteomes" id="UP000281028">
    <property type="component" value="Unassembled WGS sequence"/>
</dbReference>
<dbReference type="Pfam" id="PF07980">
    <property type="entry name" value="SusD_RagB"/>
    <property type="match status" value="1"/>
</dbReference>
<dbReference type="GO" id="GO:0009279">
    <property type="term" value="C:cell outer membrane"/>
    <property type="evidence" value="ECO:0007669"/>
    <property type="project" value="UniProtKB-SubCell"/>
</dbReference>
<dbReference type="OrthoDB" id="5694214at2"/>
<protein>
    <submittedName>
        <fullName evidence="8">RagB/SusD family nutrient uptake outer membrane protein</fullName>
    </submittedName>
</protein>
<name>A0A433WCV5_9BACT</name>
<dbReference type="InterPro" id="IPR012944">
    <property type="entry name" value="SusD_RagB_dom"/>
</dbReference>
<keyword evidence="4" id="KW-0472">Membrane</keyword>
<evidence type="ECO:0000256" key="1">
    <source>
        <dbReference type="ARBA" id="ARBA00004442"/>
    </source>
</evidence>
<accession>A0A433WCV5</accession>
<reference evidence="8" key="1">
    <citation type="submission" date="2020-05" db="EMBL/GenBank/DDBJ databases">
        <title>Chitinophaga laudate sp. nov., isolated from a tropical peat swamp.</title>
        <authorList>
            <person name="Goh C.B.S."/>
            <person name="Lee M.S."/>
            <person name="Parimannan S."/>
            <person name="Pasbakhsh P."/>
            <person name="Yule C.M."/>
            <person name="Rajandas H."/>
            <person name="Loke S."/>
            <person name="Croft L."/>
            <person name="Tan J.B.L."/>
        </authorList>
    </citation>
    <scope>NUCLEOTIDE SEQUENCE</scope>
    <source>
        <strain evidence="8">Mgbs1</strain>
    </source>
</reference>
<comment type="caution">
    <text evidence="8">The sequence shown here is derived from an EMBL/GenBank/DDBJ whole genome shotgun (WGS) entry which is preliminary data.</text>
</comment>
<feature type="domain" description="RagB/SusD" evidence="6">
    <location>
        <begin position="297"/>
        <end position="599"/>
    </location>
</feature>
<evidence type="ECO:0000256" key="5">
    <source>
        <dbReference type="ARBA" id="ARBA00023237"/>
    </source>
</evidence>
<keyword evidence="9" id="KW-1185">Reference proteome</keyword>
<organism evidence="8 9">
    <name type="scientific">Chitinophaga solisilvae</name>
    <dbReference type="NCBI Taxonomy" id="1233460"/>
    <lineage>
        <taxon>Bacteria</taxon>
        <taxon>Pseudomonadati</taxon>
        <taxon>Bacteroidota</taxon>
        <taxon>Chitinophagia</taxon>
        <taxon>Chitinophagales</taxon>
        <taxon>Chitinophagaceae</taxon>
        <taxon>Chitinophaga</taxon>
    </lineage>
</organism>
<dbReference type="EMBL" id="RIAR02000001">
    <property type="protein sequence ID" value="NSL90177.1"/>
    <property type="molecule type" value="Genomic_DNA"/>
</dbReference>
<dbReference type="InterPro" id="IPR011990">
    <property type="entry name" value="TPR-like_helical_dom_sf"/>
</dbReference>
<comment type="similarity">
    <text evidence="2">Belongs to the SusD family.</text>
</comment>